<feature type="transmembrane region" description="Helical" evidence="1">
    <location>
        <begin position="248"/>
        <end position="267"/>
    </location>
</feature>
<comment type="caution">
    <text evidence="2">The sequence shown here is derived from an EMBL/GenBank/DDBJ whole genome shotgun (WGS) entry which is preliminary data.</text>
</comment>
<reference evidence="2" key="1">
    <citation type="submission" date="2020-05" db="EMBL/GenBank/DDBJ databases">
        <title>Mycena genomes resolve the evolution of fungal bioluminescence.</title>
        <authorList>
            <person name="Tsai I.J."/>
        </authorList>
    </citation>
    <scope>NUCLEOTIDE SEQUENCE</scope>
    <source>
        <strain evidence="2">171206Taipei</strain>
    </source>
</reference>
<feature type="transmembrane region" description="Helical" evidence="1">
    <location>
        <begin position="126"/>
        <end position="149"/>
    </location>
</feature>
<evidence type="ECO:0000313" key="3">
    <source>
        <dbReference type="Proteomes" id="UP000636479"/>
    </source>
</evidence>
<proteinExistence type="predicted"/>
<protein>
    <submittedName>
        <fullName evidence="2">Uncharacterized protein</fullName>
    </submittedName>
</protein>
<keyword evidence="1" id="KW-1133">Transmembrane helix</keyword>
<dbReference type="AlphaFoldDB" id="A0A8H6W3W2"/>
<dbReference type="GeneID" id="59346838"/>
<gene>
    <name evidence="2" type="ORF">MIND_00762700</name>
</gene>
<feature type="transmembrane region" description="Helical" evidence="1">
    <location>
        <begin position="204"/>
        <end position="227"/>
    </location>
</feature>
<feature type="transmembrane region" description="Helical" evidence="1">
    <location>
        <begin position="20"/>
        <end position="42"/>
    </location>
</feature>
<keyword evidence="3" id="KW-1185">Reference proteome</keyword>
<sequence length="345" mass="37402">MSSNADYAAVRPLLEVYFDMLALESLVYGIYVALFGVTVASIGSKCSFNSNEDTQNNAFGIVSRRQLQLDSFGLHFAVVVMFAMSTIHLATKWSIVKTAFVLNGETPLSVATYLSSPRPSVEILEATVFATNTFFADSILASYLPIFVWRCWTIWGRDYRVVTIPALSTITGALLGYLSVAQEARFLLNKATAADAYVQFSNPYFYLSLSTTVLCTLLIVIRIVLLARGSFGQLRSYSGVIEMVVESAAMYSATLIAFIAMGSLNVADGYPQAILGPMTGIAPTLIVARVSLGLSRAEPSWKSRGTVSADTMRFTPQVSLSMAGSAQPSDTIFSLSTLDERHGKV</sequence>
<feature type="transmembrane region" description="Helical" evidence="1">
    <location>
        <begin position="273"/>
        <end position="294"/>
    </location>
</feature>
<keyword evidence="1" id="KW-0812">Transmembrane</keyword>
<dbReference type="RefSeq" id="XP_037219966.1">
    <property type="nucleotide sequence ID" value="XM_037364322.1"/>
</dbReference>
<name>A0A8H6W3W2_9AGAR</name>
<dbReference type="EMBL" id="JACAZF010000006">
    <property type="protein sequence ID" value="KAF7301966.1"/>
    <property type="molecule type" value="Genomic_DNA"/>
</dbReference>
<evidence type="ECO:0000256" key="1">
    <source>
        <dbReference type="SAM" id="Phobius"/>
    </source>
</evidence>
<keyword evidence="1" id="KW-0472">Membrane</keyword>
<dbReference type="Proteomes" id="UP000636479">
    <property type="component" value="Unassembled WGS sequence"/>
</dbReference>
<accession>A0A8H6W3W2</accession>
<dbReference type="OrthoDB" id="2873242at2759"/>
<feature type="transmembrane region" description="Helical" evidence="1">
    <location>
        <begin position="161"/>
        <end position="180"/>
    </location>
</feature>
<evidence type="ECO:0000313" key="2">
    <source>
        <dbReference type="EMBL" id="KAF7301966.1"/>
    </source>
</evidence>
<feature type="transmembrane region" description="Helical" evidence="1">
    <location>
        <begin position="72"/>
        <end position="91"/>
    </location>
</feature>
<organism evidence="2 3">
    <name type="scientific">Mycena indigotica</name>
    <dbReference type="NCBI Taxonomy" id="2126181"/>
    <lineage>
        <taxon>Eukaryota</taxon>
        <taxon>Fungi</taxon>
        <taxon>Dikarya</taxon>
        <taxon>Basidiomycota</taxon>
        <taxon>Agaricomycotina</taxon>
        <taxon>Agaricomycetes</taxon>
        <taxon>Agaricomycetidae</taxon>
        <taxon>Agaricales</taxon>
        <taxon>Marasmiineae</taxon>
        <taxon>Mycenaceae</taxon>
        <taxon>Mycena</taxon>
    </lineage>
</organism>